<keyword evidence="2" id="KW-0184">Conjugation</keyword>
<accession>A0A627HEI2</accession>
<protein>
    <submittedName>
        <fullName evidence="5">Conjugal transfer protein</fullName>
    </submittedName>
</protein>
<evidence type="ECO:0000256" key="1">
    <source>
        <dbReference type="ARBA" id="ARBA00010873"/>
    </source>
</evidence>
<dbReference type="EMBL" id="AALOTN010000057">
    <property type="protein sequence ID" value="EDB8224141.1"/>
    <property type="molecule type" value="Genomic_DNA"/>
</dbReference>
<evidence type="ECO:0000256" key="2">
    <source>
        <dbReference type="ARBA" id="ARBA00022971"/>
    </source>
</evidence>
<feature type="compositionally biased region" description="Low complexity" evidence="3">
    <location>
        <begin position="320"/>
        <end position="331"/>
    </location>
</feature>
<reference evidence="5" key="1">
    <citation type="submission" date="2018-07" db="EMBL/GenBank/DDBJ databases">
        <authorList>
            <consortium name="PulseNet: The National Subtyping Network for Foodborne Disease Surveillance"/>
            <person name="Tarr C.L."/>
            <person name="Trees E."/>
            <person name="Katz L.S."/>
            <person name="Carleton-Romer H.A."/>
            <person name="Stroika S."/>
            <person name="Kucerova Z."/>
            <person name="Roache K.F."/>
            <person name="Sabol A.L."/>
            <person name="Besser J."/>
            <person name="Gerner-Smidt P."/>
        </authorList>
    </citation>
    <scope>NUCLEOTIDE SEQUENCE</scope>
    <source>
        <strain evidence="5">PNUSAS002944</strain>
    </source>
</reference>
<gene>
    <name evidence="5" type="ORF">BB088_22470</name>
</gene>
<feature type="region of interest" description="Disordered" evidence="3">
    <location>
        <begin position="300"/>
        <end position="331"/>
    </location>
</feature>
<feature type="compositionally biased region" description="Basic residues" evidence="3">
    <location>
        <begin position="358"/>
        <end position="371"/>
    </location>
</feature>
<dbReference type="AlphaFoldDB" id="A0A627HEI2"/>
<feature type="region of interest" description="Disordered" evidence="3">
    <location>
        <begin position="437"/>
        <end position="464"/>
    </location>
</feature>
<feature type="region of interest" description="Disordered" evidence="3">
    <location>
        <begin position="349"/>
        <end position="373"/>
    </location>
</feature>
<comment type="caution">
    <text evidence="5">The sequence shown here is derived from an EMBL/GenBank/DDBJ whole genome shotgun (WGS) entry which is preliminary data.</text>
</comment>
<evidence type="ECO:0000313" key="5">
    <source>
        <dbReference type="EMBL" id="EDB8224141.1"/>
    </source>
</evidence>
<proteinExistence type="inferred from homology"/>
<comment type="similarity">
    <text evidence="1">Belongs to the MobA/MobL family.</text>
</comment>
<dbReference type="Pfam" id="PF03389">
    <property type="entry name" value="MobA_MobL"/>
    <property type="match status" value="1"/>
</dbReference>
<evidence type="ECO:0000259" key="4">
    <source>
        <dbReference type="Pfam" id="PF03389"/>
    </source>
</evidence>
<name>A0A627HEI2_SALEN</name>
<feature type="domain" description="MobA/MobL protein" evidence="4">
    <location>
        <begin position="19"/>
        <end position="208"/>
    </location>
</feature>
<dbReference type="Gene3D" id="3.30.930.30">
    <property type="match status" value="1"/>
</dbReference>
<dbReference type="NCBIfam" id="NF041496">
    <property type="entry name" value="MobQ"/>
    <property type="match status" value="1"/>
</dbReference>
<evidence type="ECO:0000256" key="3">
    <source>
        <dbReference type="SAM" id="MobiDB-lite"/>
    </source>
</evidence>
<organism evidence="5">
    <name type="scientific">Salmonella enteritidis</name>
    <dbReference type="NCBI Taxonomy" id="149539"/>
    <lineage>
        <taxon>Bacteria</taxon>
        <taxon>Pseudomonadati</taxon>
        <taxon>Pseudomonadota</taxon>
        <taxon>Gammaproteobacteria</taxon>
        <taxon>Enterobacterales</taxon>
        <taxon>Enterobacteriaceae</taxon>
        <taxon>Salmonella</taxon>
    </lineage>
</organism>
<feature type="compositionally biased region" description="Basic and acidic residues" evidence="3">
    <location>
        <begin position="451"/>
        <end position="464"/>
    </location>
</feature>
<dbReference type="InterPro" id="IPR005053">
    <property type="entry name" value="MobA_MobL"/>
</dbReference>
<sequence length="507" mass="58115">MAIFHLDFKIVKRSEGMTSVAKAAYHTRTRITDDRIGETYDFSHRTDLHGHIILAPVSAPAHIVESSSALWNEVERVERQNNGQTARYFDVAIPVELSNDDKKKLVAEYCQKNFVDKGMIADIAFHDLDSKNPHAHVMLTLKTIGPEGFGKKDRSWNDKKMVVQWRESWATMSNSYLETAGREERIDHRSLRTQCADALAQAEEAFSAEEKAFWLAKATETNRPAMQRVHRAKWNNTESQEQRATEQALRDQQIEEAKKVYNTFSELPLEIVVDVRSFTITHLAEPEEIVIPDFPATTKQQPVMTTHATSRRPATKSYRNPNKVSKVNVSGKKSPVLIVPEPTASTKLKTPSIQNTRAKNRAPMRSRKQTKPRQNGLFKRFTLLIVGYIREKFIWARRKPDTTDADHDKRIAENYVYDEVLGINVPRSEFEKRAKFNNDQTSPEASIYGNESDHDKTVRFPSRPKDVQTEIDKYIDLIPSSPSEYSGKSHVSKLRPLAYRSNNNYNE</sequence>